<feature type="region of interest" description="Disordered" evidence="1">
    <location>
        <begin position="44"/>
        <end position="71"/>
    </location>
</feature>
<dbReference type="RefSeq" id="WP_265538763.1">
    <property type="nucleotide sequence ID" value="NZ_CP098740.1"/>
</dbReference>
<organism evidence="3 4">
    <name type="scientific">Streptomyces drozdowiczii</name>
    <dbReference type="NCBI Taxonomy" id="202862"/>
    <lineage>
        <taxon>Bacteria</taxon>
        <taxon>Bacillati</taxon>
        <taxon>Actinomycetota</taxon>
        <taxon>Actinomycetes</taxon>
        <taxon>Kitasatosporales</taxon>
        <taxon>Streptomycetaceae</taxon>
        <taxon>Streptomyces</taxon>
    </lineage>
</organism>
<keyword evidence="2" id="KW-0472">Membrane</keyword>
<dbReference type="EMBL" id="CP098740">
    <property type="protein sequence ID" value="UZK53093.1"/>
    <property type="molecule type" value="Genomic_DNA"/>
</dbReference>
<reference evidence="3" key="1">
    <citation type="journal article" date="2022" name="Front. Microbiol.">
        <title>Mirubactin C rescues the lethal effect of cell wall biosynthesis mutations in Bacillus subtilis.</title>
        <authorList>
            <person name="Kepplinger B."/>
            <person name="Wen X."/>
            <person name="Tyler A.R."/>
            <person name="Kim B.Y."/>
            <person name="Brown J."/>
            <person name="Banks P."/>
            <person name="Dashti Y."/>
            <person name="Mackenzie E.S."/>
            <person name="Wills C."/>
            <person name="Kawai Y."/>
            <person name="Waldron K.J."/>
            <person name="Allenby N.E.E."/>
            <person name="Wu L.J."/>
            <person name="Hall M.J."/>
            <person name="Errington J."/>
        </authorList>
    </citation>
    <scope>NUCLEOTIDE SEQUENCE</scope>
    <source>
        <strain evidence="3">MDA8-470</strain>
    </source>
</reference>
<proteinExistence type="predicted"/>
<feature type="transmembrane region" description="Helical" evidence="2">
    <location>
        <begin position="18"/>
        <end position="39"/>
    </location>
</feature>
<gene>
    <name evidence="3" type="ORF">NEH16_02215</name>
</gene>
<name>A0ABY6PLK2_9ACTN</name>
<keyword evidence="4" id="KW-1185">Reference proteome</keyword>
<evidence type="ECO:0000313" key="4">
    <source>
        <dbReference type="Proteomes" id="UP001164963"/>
    </source>
</evidence>
<evidence type="ECO:0000256" key="1">
    <source>
        <dbReference type="SAM" id="MobiDB-lite"/>
    </source>
</evidence>
<protein>
    <submittedName>
        <fullName evidence="3">Uncharacterized protein</fullName>
    </submittedName>
</protein>
<feature type="compositionally biased region" description="Basic and acidic residues" evidence="1">
    <location>
        <begin position="51"/>
        <end position="60"/>
    </location>
</feature>
<dbReference type="Proteomes" id="UP001164963">
    <property type="component" value="Chromosome"/>
</dbReference>
<sequence>MDHSVTPRTQRRPSPAPYALLGGFVLLLSALFAVSYGAGRLAGPVAPDMRGVTHPDEPGSHDMGGMSGMAH</sequence>
<evidence type="ECO:0000256" key="2">
    <source>
        <dbReference type="SAM" id="Phobius"/>
    </source>
</evidence>
<evidence type="ECO:0000313" key="3">
    <source>
        <dbReference type="EMBL" id="UZK53093.1"/>
    </source>
</evidence>
<keyword evidence="2" id="KW-0812">Transmembrane</keyword>
<keyword evidence="2" id="KW-1133">Transmembrane helix</keyword>
<accession>A0ABY6PLK2</accession>